<dbReference type="Gramene" id="OPUNC06G24060.1">
    <property type="protein sequence ID" value="OPUNC06G24060.1"/>
    <property type="gene ID" value="OPUNC06G24060"/>
</dbReference>
<dbReference type="OMA" id="GANTGHC"/>
<evidence type="ECO:0000313" key="3">
    <source>
        <dbReference type="Proteomes" id="UP000026962"/>
    </source>
</evidence>
<sequence>MALLKNNSMMVLCLAALVLLSATSVYCHAPPARNSDGHICIKYYPACTTEGCVKMCGDVVGANTGHCDNYGFCCCPN</sequence>
<name>A0A0E0LF97_ORYPU</name>
<proteinExistence type="predicted"/>
<evidence type="ECO:0000313" key="2">
    <source>
        <dbReference type="EnsemblPlants" id="OPUNC06G24060.1"/>
    </source>
</evidence>
<reference evidence="2" key="1">
    <citation type="submission" date="2015-04" db="UniProtKB">
        <authorList>
            <consortium name="EnsemblPlants"/>
        </authorList>
    </citation>
    <scope>IDENTIFICATION</scope>
</reference>
<evidence type="ECO:0008006" key="4">
    <source>
        <dbReference type="Google" id="ProtNLM"/>
    </source>
</evidence>
<dbReference type="EnsemblPlants" id="OPUNC06G24060.1">
    <property type="protein sequence ID" value="OPUNC06G24060.1"/>
    <property type="gene ID" value="OPUNC06G24060"/>
</dbReference>
<dbReference type="AlphaFoldDB" id="A0A0E0LF97"/>
<feature type="signal peptide" evidence="1">
    <location>
        <begin position="1"/>
        <end position="27"/>
    </location>
</feature>
<keyword evidence="1" id="KW-0732">Signal</keyword>
<dbReference type="HOGENOM" id="CLU_2642361_0_0_1"/>
<reference evidence="2" key="2">
    <citation type="submission" date="2018-05" db="EMBL/GenBank/DDBJ databases">
        <title>OpunRS2 (Oryza punctata Reference Sequence Version 2).</title>
        <authorList>
            <person name="Zhang J."/>
            <person name="Kudrna D."/>
            <person name="Lee S."/>
            <person name="Talag J."/>
            <person name="Welchert J."/>
            <person name="Wing R.A."/>
        </authorList>
    </citation>
    <scope>NUCLEOTIDE SEQUENCE [LARGE SCALE GENOMIC DNA]</scope>
</reference>
<organism evidence="2">
    <name type="scientific">Oryza punctata</name>
    <name type="common">Red rice</name>
    <dbReference type="NCBI Taxonomy" id="4537"/>
    <lineage>
        <taxon>Eukaryota</taxon>
        <taxon>Viridiplantae</taxon>
        <taxon>Streptophyta</taxon>
        <taxon>Embryophyta</taxon>
        <taxon>Tracheophyta</taxon>
        <taxon>Spermatophyta</taxon>
        <taxon>Magnoliopsida</taxon>
        <taxon>Liliopsida</taxon>
        <taxon>Poales</taxon>
        <taxon>Poaceae</taxon>
        <taxon>BOP clade</taxon>
        <taxon>Oryzoideae</taxon>
        <taxon>Oryzeae</taxon>
        <taxon>Oryzinae</taxon>
        <taxon>Oryza</taxon>
    </lineage>
</organism>
<dbReference type="Proteomes" id="UP000026962">
    <property type="component" value="Chromosome 6"/>
</dbReference>
<accession>A0A0E0LF97</accession>
<keyword evidence="3" id="KW-1185">Reference proteome</keyword>
<protein>
    <recommendedName>
        <fullName evidence="4">Knottin scorpion toxin-like domain-containing protein</fullName>
    </recommendedName>
</protein>
<feature type="chain" id="PRO_5002366485" description="Knottin scorpion toxin-like domain-containing protein" evidence="1">
    <location>
        <begin position="28"/>
        <end position="77"/>
    </location>
</feature>
<evidence type="ECO:0000256" key="1">
    <source>
        <dbReference type="SAM" id="SignalP"/>
    </source>
</evidence>